<evidence type="ECO:0000313" key="3">
    <source>
        <dbReference type="EMBL" id="PSC71560.1"/>
    </source>
</evidence>
<protein>
    <submittedName>
        <fullName evidence="3">Syntaxin binding</fullName>
    </submittedName>
</protein>
<accession>A0A2P6VBT7</accession>
<sequence length="308" mass="31713">MGVPWHRQEERKRKEWVVYLAAGVVLLIVAGAITLGVVLGGKKGSDSGEAAAQASGMALTPTPTPVPASPPPAPVPSPSPAPVPSPSPAPVVPSPTPAPAVATPAPVPAPVVSSPAPVVPAPTPDIVVASPPPAATPTLSPSPKPSTSTGSTYDASMTAVGITGAPEGRTSESFKLLWDPAAQGKAGTCDFNTGKEFKCKDDMDIGATTQTPIEELNILWDATQMETCGFTDVGTIINGLVKWAYKEKCGVDYYTVNRACVGKTDGSWRMRVMLWPVAGGDAETCVPLCIKMRGQQGQVTDYGRTAGC</sequence>
<evidence type="ECO:0000313" key="4">
    <source>
        <dbReference type="Proteomes" id="UP000239649"/>
    </source>
</evidence>
<dbReference type="AlphaFoldDB" id="A0A2P6VBT7"/>
<dbReference type="OrthoDB" id="510953at2759"/>
<dbReference type="EMBL" id="LHPF02000014">
    <property type="protein sequence ID" value="PSC71560.1"/>
    <property type="molecule type" value="Genomic_DNA"/>
</dbReference>
<keyword evidence="2" id="KW-1133">Transmembrane helix</keyword>
<evidence type="ECO:0000256" key="2">
    <source>
        <dbReference type="SAM" id="Phobius"/>
    </source>
</evidence>
<gene>
    <name evidence="3" type="ORF">C2E20_4999</name>
</gene>
<keyword evidence="2" id="KW-0812">Transmembrane</keyword>
<organism evidence="3 4">
    <name type="scientific">Micractinium conductrix</name>
    <dbReference type="NCBI Taxonomy" id="554055"/>
    <lineage>
        <taxon>Eukaryota</taxon>
        <taxon>Viridiplantae</taxon>
        <taxon>Chlorophyta</taxon>
        <taxon>core chlorophytes</taxon>
        <taxon>Trebouxiophyceae</taxon>
        <taxon>Chlorellales</taxon>
        <taxon>Chlorellaceae</taxon>
        <taxon>Chlorella clade</taxon>
        <taxon>Micractinium</taxon>
    </lineage>
</organism>
<keyword evidence="4" id="KW-1185">Reference proteome</keyword>
<feature type="region of interest" description="Disordered" evidence="1">
    <location>
        <begin position="129"/>
        <end position="154"/>
    </location>
</feature>
<reference evidence="3 4" key="1">
    <citation type="journal article" date="2018" name="Plant J.">
        <title>Genome sequences of Chlorella sorokiniana UTEX 1602 and Micractinium conductrix SAG 241.80: implications to maltose excretion by a green alga.</title>
        <authorList>
            <person name="Arriola M.B."/>
            <person name="Velmurugan N."/>
            <person name="Zhang Y."/>
            <person name="Plunkett M.H."/>
            <person name="Hondzo H."/>
            <person name="Barney B.M."/>
        </authorList>
    </citation>
    <scope>NUCLEOTIDE SEQUENCE [LARGE SCALE GENOMIC DNA]</scope>
    <source>
        <strain evidence="3 4">SAG 241.80</strain>
    </source>
</reference>
<dbReference type="STRING" id="554055.A0A2P6VBT7"/>
<feature type="compositionally biased region" description="Pro residues" evidence="1">
    <location>
        <begin position="62"/>
        <end position="98"/>
    </location>
</feature>
<dbReference type="PRINTS" id="PR01217">
    <property type="entry name" value="PRICHEXTENSN"/>
</dbReference>
<feature type="region of interest" description="Disordered" evidence="1">
    <location>
        <begin position="43"/>
        <end position="102"/>
    </location>
</feature>
<evidence type="ECO:0000256" key="1">
    <source>
        <dbReference type="SAM" id="MobiDB-lite"/>
    </source>
</evidence>
<feature type="transmembrane region" description="Helical" evidence="2">
    <location>
        <begin position="16"/>
        <end position="39"/>
    </location>
</feature>
<proteinExistence type="predicted"/>
<keyword evidence="2" id="KW-0472">Membrane</keyword>
<comment type="caution">
    <text evidence="3">The sequence shown here is derived from an EMBL/GenBank/DDBJ whole genome shotgun (WGS) entry which is preliminary data.</text>
</comment>
<dbReference type="Proteomes" id="UP000239649">
    <property type="component" value="Unassembled WGS sequence"/>
</dbReference>
<name>A0A2P6VBT7_9CHLO</name>
<feature type="compositionally biased region" description="Pro residues" evidence="1">
    <location>
        <begin position="130"/>
        <end position="144"/>
    </location>
</feature>